<feature type="compositionally biased region" description="Basic and acidic residues" evidence="3">
    <location>
        <begin position="233"/>
        <end position="243"/>
    </location>
</feature>
<feature type="region of interest" description="Disordered" evidence="3">
    <location>
        <begin position="1060"/>
        <end position="1323"/>
    </location>
</feature>
<dbReference type="GO" id="GO:0006360">
    <property type="term" value="P:transcription by RNA polymerase I"/>
    <property type="evidence" value="ECO:0007669"/>
    <property type="project" value="TreeGrafter"/>
</dbReference>
<evidence type="ECO:0000256" key="4">
    <source>
        <dbReference type="SAM" id="Phobius"/>
    </source>
</evidence>
<feature type="region of interest" description="Disordered" evidence="3">
    <location>
        <begin position="145"/>
        <end position="170"/>
    </location>
</feature>
<name>A0A8S9QPA4_BRACR</name>
<feature type="compositionally biased region" description="Polar residues" evidence="3">
    <location>
        <begin position="308"/>
        <end position="406"/>
    </location>
</feature>
<dbReference type="GO" id="GO:0042393">
    <property type="term" value="F:histone binding"/>
    <property type="evidence" value="ECO:0007669"/>
    <property type="project" value="TreeGrafter"/>
</dbReference>
<feature type="transmembrane region" description="Helical" evidence="4">
    <location>
        <begin position="1469"/>
        <end position="1489"/>
    </location>
</feature>
<feature type="transmembrane region" description="Helical" evidence="4">
    <location>
        <begin position="1530"/>
        <end position="1553"/>
    </location>
</feature>
<feature type="region of interest" description="Disordered" evidence="3">
    <location>
        <begin position="508"/>
        <end position="856"/>
    </location>
</feature>
<protein>
    <submittedName>
        <fullName evidence="5">Uncharacterized protein</fullName>
    </submittedName>
</protein>
<keyword evidence="2" id="KW-0175">Coiled coil</keyword>
<sequence>MRGARWRILATPLLSFFVSGSFDFICFPLYPSKNLKSPSIPPESLLSSSISLLAASVSSRRSYALFRFFFFSSSQFGFVRSYRFLCFSPIPDQIQDLDEEAGYDDYYSDDNGLDEYEDDEEEQQEVPPKEELEYLELRQKIKESIRKKQGKGSVPPQSSQDRRKKLPYNDFGSFFGPSRPVISSRVIQESKSLLETEIKNSSQPKKRPAPTSSSGVRNVSQEKRPKPVSAVRRKVETLKDTRDYSFLLSDDAELPVPKREPLSRSGSFRNSESQSAQARPKQQSSGINGRAAHGPPPREEKRPVVSANGHSRPSSSGSQMNHSRPGASSGSKMQSRPVSGRPASSGSSQLQHSRPTPSGSQMQQRAAPSGSQRPGSSINRQAPTRPQGSSMNGQSANRNGQPSSRSAPAKDLDEEAGYDDYYSDDNGLDEYEDDEEEEQEVPPKEELEYLELRQKIKESIRKKQGKGSVPPQSSQDRRKKLPYNDFGSFFGPSRPVISSRVIQESKSLLETEIKNSNQPKKRPAPTSSSGVRNVPQEKRPKPVSAVRRKVETLKDTRDYSFLLSDDAELPVPMREPLSRSGSFLNSVSQSAQLSARPKQQSSGINGRAAHGPPPREEKRPVVSANGHSRPSSSGSQMNHSRPGTSSGSKMQSRPVSGRPASSGSSQLQHSRPTPSGSQMQQRAAPSGSQRPGSSINRQAPTRPQGSSMNGQSANRNGQPSSRSAPAKEVPMDHRRQMSSSGHGVGPARSVSTSKPLPSRTALERKPSSSAGKSSLQSAQRPSSRPMSSDPRQQRLAEQQRKVSRDPTTSRMIPKQSAPTSKHQMMSKPAPKRPPQRDIDDRRPLKKKKPAVMSEDAKALSMIRQMFNTDRYAGRDYDDRDMEAGFDDIMKEERRSARIAREEDEKEARLIAEEEERERQRKNQMVTKEEDCLPPATEPSRCYSPSTTPPPELETIRSLEIVESSFLSPVWLLVIFCIINLLNYMDRGAIASNGVNGSTKSCNDKGKCTPATGIQGHYNLSNFEDGVLSSSFMVGLLIASPVFASLAKRFFADVEVSQSAQLSARPKQQSSGINGRAAHGPPPREEKRPVVSANGHSRPSSSGSQMNHSRPGTSSGSKMQSRPVSGRPASSGSSQLQHSRPTPSGSQMQQRAAPSGSQRPGSSINRQAPTRPQGSSMNGQSANRNGQPSSRSAPAKVPMDHRRQMSSSGHGVGPARSVSTSKPLPSRTALERKPSSSASAGKSSLQSAQRPSSRPMSSDPRQQRFAEQQRKVSRDPTTSRMIPKQSAPTSKHQMMSKPAPKRPPQRDLDDRRPLKKKKPAVMSEDAKALSMIRKMFNTDRYAGRDYDDRDMEAGFDDIMKEERRRNQMVTKEEDGLPPAAEPSRCCSPSTTPPAELETIRSLEIVESSFLSPVWLLVIFCIINLLNYMDRGAIASNGVNGSTKSCNDKGKCTPATGIQGHYNLSNFEDGVLSSSFMVGLLIASPVFASLAKSLRPLSMAISTVAIHIFGDVPSSPLVGIVQDHIDSWRKTALILTSVLFLAAAIWFIGMFINIVDRFNEEAESENPRSRQEQSIMAPVNYVCLHCVEPSLRPLSMAISTVAIHIFGDVPSSPLVGIVQDHIDSWRKTALILTSVLFLAAAIWFIGMFINIVDRFNEEAESENPRSRQEQSIMVMNP</sequence>
<gene>
    <name evidence="5" type="ORF">F2Q69_00016466</name>
</gene>
<dbReference type="PANTHER" id="PTHR22691">
    <property type="entry name" value="YEAST SPT2-RELATED"/>
    <property type="match status" value="1"/>
</dbReference>
<feature type="compositionally biased region" description="Polar residues" evidence="3">
    <location>
        <begin position="1274"/>
        <end position="1292"/>
    </location>
</feature>
<feature type="compositionally biased region" description="Polar residues" evidence="3">
    <location>
        <begin position="264"/>
        <end position="287"/>
    </location>
</feature>
<feature type="compositionally biased region" description="Basic and acidic residues" evidence="3">
    <location>
        <begin position="914"/>
        <end position="930"/>
    </location>
</feature>
<dbReference type="Gene3D" id="1.20.1250.20">
    <property type="entry name" value="MFS general substrate transporter like domains"/>
    <property type="match status" value="1"/>
</dbReference>
<evidence type="ECO:0000256" key="3">
    <source>
        <dbReference type="SAM" id="MobiDB-lite"/>
    </source>
</evidence>
<feature type="compositionally biased region" description="Low complexity" evidence="3">
    <location>
        <begin position="767"/>
        <end position="790"/>
    </location>
</feature>
<dbReference type="EMBL" id="QGKX02000996">
    <property type="protein sequence ID" value="KAF3554263.1"/>
    <property type="molecule type" value="Genomic_DNA"/>
</dbReference>
<comment type="caution">
    <text evidence="5">The sequence shown here is derived from an EMBL/GenBank/DDBJ whole genome shotgun (WGS) entry which is preliminary data.</text>
</comment>
<dbReference type="Pfam" id="PF08243">
    <property type="entry name" value="SPT2"/>
    <property type="match status" value="2"/>
</dbReference>
<evidence type="ECO:0000313" key="5">
    <source>
        <dbReference type="EMBL" id="KAF3554263.1"/>
    </source>
</evidence>
<feature type="compositionally biased region" description="Low complexity" evidence="3">
    <location>
        <begin position="1381"/>
        <end position="1391"/>
    </location>
</feature>
<dbReference type="InterPro" id="IPR013256">
    <property type="entry name" value="Chromatin_SPT2"/>
</dbReference>
<dbReference type="InterPro" id="IPR036259">
    <property type="entry name" value="MFS_trans_sf"/>
</dbReference>
<feature type="compositionally biased region" description="Polar residues" evidence="3">
    <location>
        <begin position="805"/>
        <end position="823"/>
    </location>
</feature>
<comment type="similarity">
    <text evidence="1">Belongs to the SPT2 family.</text>
</comment>
<dbReference type="Proteomes" id="UP000712600">
    <property type="component" value="Unassembled WGS sequence"/>
</dbReference>
<dbReference type="SUPFAM" id="SSF103473">
    <property type="entry name" value="MFS general substrate transporter"/>
    <property type="match status" value="1"/>
</dbReference>
<feature type="compositionally biased region" description="Polar residues" evidence="3">
    <location>
        <begin position="1093"/>
        <end position="1191"/>
    </location>
</feature>
<feature type="transmembrane region" description="Helical" evidence="4">
    <location>
        <begin position="1627"/>
        <end position="1650"/>
    </location>
</feature>
<feature type="compositionally biased region" description="Polar residues" evidence="3">
    <location>
        <begin position="210"/>
        <end position="219"/>
    </location>
</feature>
<feature type="compositionally biased region" description="Acidic residues" evidence="3">
    <location>
        <begin position="412"/>
        <end position="440"/>
    </location>
</feature>
<dbReference type="PANTHER" id="PTHR22691:SF13">
    <property type="entry name" value="SPT2 CHROMATIN PROTEIN"/>
    <property type="match status" value="1"/>
</dbReference>
<dbReference type="SMART" id="SM00784">
    <property type="entry name" value="SPT2"/>
    <property type="match status" value="2"/>
</dbReference>
<dbReference type="GO" id="GO:0006334">
    <property type="term" value="P:nucleosome assembly"/>
    <property type="evidence" value="ECO:0007669"/>
    <property type="project" value="TreeGrafter"/>
</dbReference>
<evidence type="ECO:0000256" key="2">
    <source>
        <dbReference type="ARBA" id="ARBA00023054"/>
    </source>
</evidence>
<keyword evidence="4" id="KW-1133">Transmembrane helix</keyword>
<feature type="compositionally biased region" description="Polar residues" evidence="3">
    <location>
        <begin position="625"/>
        <end position="723"/>
    </location>
</feature>
<feature type="region of interest" description="Disordered" evidence="3">
    <location>
        <begin position="1367"/>
        <end position="1391"/>
    </location>
</feature>
<feature type="compositionally biased region" description="Acidic residues" evidence="3">
    <location>
        <begin position="108"/>
        <end position="124"/>
    </location>
</feature>
<feature type="compositionally biased region" description="Basic and acidic residues" evidence="3">
    <location>
        <begin position="791"/>
        <end position="804"/>
    </location>
</feature>
<feature type="transmembrane region" description="Helical" evidence="4">
    <location>
        <begin position="1408"/>
        <end position="1427"/>
    </location>
</feature>
<evidence type="ECO:0000256" key="1">
    <source>
        <dbReference type="ARBA" id="ARBA00006461"/>
    </source>
</evidence>
<dbReference type="GO" id="GO:0005730">
    <property type="term" value="C:nucleolus"/>
    <property type="evidence" value="ECO:0007669"/>
    <property type="project" value="TreeGrafter"/>
</dbReference>
<feature type="region of interest" description="Disordered" evidence="3">
    <location>
        <begin position="914"/>
        <end position="949"/>
    </location>
</feature>
<feature type="region of interest" description="Disordered" evidence="3">
    <location>
        <begin position="194"/>
        <end position="494"/>
    </location>
</feature>
<feature type="compositionally biased region" description="Basic and acidic residues" evidence="3">
    <location>
        <begin position="548"/>
        <end position="558"/>
    </location>
</feature>
<feature type="compositionally biased region" description="Polar residues" evidence="3">
    <location>
        <begin position="1060"/>
        <end position="1072"/>
    </location>
</feature>
<accession>A0A8S9QPA4</accession>
<feature type="compositionally biased region" description="Low complexity" evidence="3">
    <location>
        <begin position="1234"/>
        <end position="1259"/>
    </location>
</feature>
<keyword evidence="4" id="KW-0812">Transmembrane</keyword>
<feature type="compositionally biased region" description="Basic and acidic residues" evidence="3">
    <location>
        <begin position="441"/>
        <end position="461"/>
    </location>
</feature>
<feature type="compositionally biased region" description="Basic and acidic residues" evidence="3">
    <location>
        <begin position="1260"/>
        <end position="1273"/>
    </location>
</feature>
<dbReference type="GO" id="GO:0003677">
    <property type="term" value="F:DNA binding"/>
    <property type="evidence" value="ECO:0007669"/>
    <property type="project" value="TreeGrafter"/>
</dbReference>
<organism evidence="5 6">
    <name type="scientific">Brassica cretica</name>
    <name type="common">Mustard</name>
    <dbReference type="NCBI Taxonomy" id="69181"/>
    <lineage>
        <taxon>Eukaryota</taxon>
        <taxon>Viridiplantae</taxon>
        <taxon>Streptophyta</taxon>
        <taxon>Embryophyta</taxon>
        <taxon>Tracheophyta</taxon>
        <taxon>Spermatophyta</taxon>
        <taxon>Magnoliopsida</taxon>
        <taxon>eudicotyledons</taxon>
        <taxon>Gunneridae</taxon>
        <taxon>Pentapetalae</taxon>
        <taxon>rosids</taxon>
        <taxon>malvids</taxon>
        <taxon>Brassicales</taxon>
        <taxon>Brassicaceae</taxon>
        <taxon>Brassiceae</taxon>
        <taxon>Brassica</taxon>
    </lineage>
</organism>
<proteinExistence type="inferred from homology"/>
<reference evidence="5" key="1">
    <citation type="submission" date="2019-12" db="EMBL/GenBank/DDBJ databases">
        <title>Genome sequencing and annotation of Brassica cretica.</title>
        <authorList>
            <person name="Studholme D.J."/>
            <person name="Sarris P."/>
        </authorList>
    </citation>
    <scope>NUCLEOTIDE SEQUENCE</scope>
    <source>
        <strain evidence="5">PFS-109/04</strain>
        <tissue evidence="5">Leaf</tissue>
    </source>
</reference>
<evidence type="ECO:0000313" key="6">
    <source>
        <dbReference type="Proteomes" id="UP000712600"/>
    </source>
</evidence>
<keyword evidence="4" id="KW-0472">Membrane</keyword>
<feature type="region of interest" description="Disordered" evidence="3">
    <location>
        <begin position="108"/>
        <end position="132"/>
    </location>
</feature>
<feature type="compositionally biased region" description="Polar residues" evidence="3">
    <location>
        <begin position="579"/>
        <end position="604"/>
    </location>
</feature>